<name>A0A8X6IM19_NEPPI</name>
<dbReference type="AlphaFoldDB" id="A0A8X6IM19"/>
<dbReference type="Proteomes" id="UP000887013">
    <property type="component" value="Unassembled WGS sequence"/>
</dbReference>
<evidence type="ECO:0000313" key="1">
    <source>
        <dbReference type="EMBL" id="GFS50500.1"/>
    </source>
</evidence>
<accession>A0A8X6IM19</accession>
<reference evidence="1" key="1">
    <citation type="submission" date="2020-08" db="EMBL/GenBank/DDBJ databases">
        <title>Multicomponent nature underlies the extraordinary mechanical properties of spider dragline silk.</title>
        <authorList>
            <person name="Kono N."/>
            <person name="Nakamura H."/>
            <person name="Mori M."/>
            <person name="Yoshida Y."/>
            <person name="Ohtoshi R."/>
            <person name="Malay A.D."/>
            <person name="Moran D.A.P."/>
            <person name="Tomita M."/>
            <person name="Numata K."/>
            <person name="Arakawa K."/>
        </authorList>
    </citation>
    <scope>NUCLEOTIDE SEQUENCE</scope>
</reference>
<organism evidence="1 2">
    <name type="scientific">Nephila pilipes</name>
    <name type="common">Giant wood spider</name>
    <name type="synonym">Nephila maculata</name>
    <dbReference type="NCBI Taxonomy" id="299642"/>
    <lineage>
        <taxon>Eukaryota</taxon>
        <taxon>Metazoa</taxon>
        <taxon>Ecdysozoa</taxon>
        <taxon>Arthropoda</taxon>
        <taxon>Chelicerata</taxon>
        <taxon>Arachnida</taxon>
        <taxon>Araneae</taxon>
        <taxon>Araneomorphae</taxon>
        <taxon>Entelegynae</taxon>
        <taxon>Araneoidea</taxon>
        <taxon>Nephilidae</taxon>
        <taxon>Nephila</taxon>
    </lineage>
</organism>
<protein>
    <submittedName>
        <fullName evidence="1">Uncharacterized protein</fullName>
    </submittedName>
</protein>
<comment type="caution">
    <text evidence="1">The sequence shown here is derived from an EMBL/GenBank/DDBJ whole genome shotgun (WGS) entry which is preliminary data.</text>
</comment>
<keyword evidence="2" id="KW-1185">Reference proteome</keyword>
<proteinExistence type="predicted"/>
<sequence>MCFSLSCFALTYAFADCGWSLRLFHGASPLSPSGASEKRSSSSACEAFCWNLVPCGSLVSLAYFRLLLSAEVPVFPVSCCVPSFVDELFHDDLDLPVFYFTRVL</sequence>
<gene>
    <name evidence="1" type="ORF">NPIL_448621</name>
</gene>
<evidence type="ECO:0000313" key="2">
    <source>
        <dbReference type="Proteomes" id="UP000887013"/>
    </source>
</evidence>
<dbReference type="EMBL" id="BMAW01091561">
    <property type="protein sequence ID" value="GFS50500.1"/>
    <property type="molecule type" value="Genomic_DNA"/>
</dbReference>